<dbReference type="InterPro" id="IPR038765">
    <property type="entry name" value="Papain-like_cys_pep_sf"/>
</dbReference>
<dbReference type="PROSITE" id="PS00139">
    <property type="entry name" value="THIOL_PROTEASE_CYS"/>
    <property type="match status" value="1"/>
</dbReference>
<dbReference type="EMBL" id="FONW01000004">
    <property type="protein sequence ID" value="SFF28015.1"/>
    <property type="molecule type" value="Genomic_DNA"/>
</dbReference>
<dbReference type="InterPro" id="IPR000169">
    <property type="entry name" value="Pept_cys_AS"/>
</dbReference>
<dbReference type="GO" id="GO:0006508">
    <property type="term" value="P:proteolysis"/>
    <property type="evidence" value="ECO:0007669"/>
    <property type="project" value="InterPro"/>
</dbReference>
<organism evidence="1 2">
    <name type="scientific">Sunxiuqinia elliptica</name>
    <dbReference type="NCBI Taxonomy" id="655355"/>
    <lineage>
        <taxon>Bacteria</taxon>
        <taxon>Pseudomonadati</taxon>
        <taxon>Bacteroidota</taxon>
        <taxon>Bacteroidia</taxon>
        <taxon>Marinilabiliales</taxon>
        <taxon>Prolixibacteraceae</taxon>
        <taxon>Sunxiuqinia</taxon>
    </lineage>
</organism>
<dbReference type="STRING" id="655355.SAMN05216283_10441"/>
<reference evidence="1 2" key="1">
    <citation type="submission" date="2016-10" db="EMBL/GenBank/DDBJ databases">
        <authorList>
            <person name="de Groot N.N."/>
        </authorList>
    </citation>
    <scope>NUCLEOTIDE SEQUENCE [LARGE SCALE GENOMIC DNA]</scope>
    <source>
        <strain evidence="1 2">CGMCC 1.9156</strain>
    </source>
</reference>
<dbReference type="Gene3D" id="3.90.70.10">
    <property type="entry name" value="Cysteine proteinases"/>
    <property type="match status" value="1"/>
</dbReference>
<evidence type="ECO:0000313" key="1">
    <source>
        <dbReference type="EMBL" id="SFF28015.1"/>
    </source>
</evidence>
<dbReference type="RefSeq" id="WP_093919730.1">
    <property type="nucleotide sequence ID" value="NZ_FONW01000004.1"/>
</dbReference>
<dbReference type="SUPFAM" id="SSF54001">
    <property type="entry name" value="Cysteine proteinases"/>
    <property type="match status" value="1"/>
</dbReference>
<keyword evidence="1" id="KW-0378">Hydrolase</keyword>
<accession>A0A1I2HCN0</accession>
<dbReference type="InterPro" id="IPR004134">
    <property type="entry name" value="Peptidase_C1B"/>
</dbReference>
<proteinExistence type="predicted"/>
<evidence type="ECO:0000313" key="2">
    <source>
        <dbReference type="Proteomes" id="UP000198964"/>
    </source>
</evidence>
<sequence length="418" mass="48740">MNLKYLLTFGATVLVLSSFAQKNESQGKVEVYNQGEGYYYESILKDVNAVNEELEEEAPYIRFNMDQSKLDLPNDPSLYETIWSHSTESQGNAGTCWSFSTTSFYESEIYRQTGKKVELSEIYTVYWEYVEKARRYIEKRGDSKFDEGSEGNAVARIMNRYGVVPEDVYTGLLHNRQFHTHAKMMEEMKGFLESMKASNAWNVNYGLETIKSIMNHYIGEPPVEFTVDGKTYTPKTYMTDYLQLNPNDFVEILSYKQEPYWQQVEYKVPDNWWHSADYYNVPLDFYMEVIKKAVKEGYSMSIGGDVSETGFSRETNCAMVPDYDIPSEYINEDARQFRFSNETTTDDHGMHLIGILENYKGQGKDWYLIKDSSSGSRNVGDQDSRFGYYFFHEDYIKLKMMGFTIHKDAVKDLLKKFK</sequence>
<dbReference type="Proteomes" id="UP000198964">
    <property type="component" value="Unassembled WGS sequence"/>
</dbReference>
<gene>
    <name evidence="1" type="ORF">SAMN05216283_10441</name>
</gene>
<dbReference type="GO" id="GO:0070005">
    <property type="term" value="F:cysteine-type aminopeptidase activity"/>
    <property type="evidence" value="ECO:0007669"/>
    <property type="project" value="InterPro"/>
</dbReference>
<protein>
    <submittedName>
        <fullName evidence="1">Bleomycin hydrolase</fullName>
    </submittedName>
</protein>
<dbReference type="AlphaFoldDB" id="A0A1I2HCN0"/>
<keyword evidence="2" id="KW-1185">Reference proteome</keyword>
<dbReference type="Pfam" id="PF03051">
    <property type="entry name" value="Peptidase_C1_2"/>
    <property type="match status" value="1"/>
</dbReference>
<name>A0A1I2HCN0_9BACT</name>